<dbReference type="InterPro" id="IPR022357">
    <property type="entry name" value="MIP_CS"/>
</dbReference>
<proteinExistence type="inferred from homology"/>
<evidence type="ECO:0000256" key="1">
    <source>
        <dbReference type="ARBA" id="ARBA00004141"/>
    </source>
</evidence>
<dbReference type="PANTHER" id="PTHR19139:SF38">
    <property type="entry name" value="AQUAPORIN-5"/>
    <property type="match status" value="1"/>
</dbReference>
<name>A0A8D0BPE4_SALMN</name>
<keyword evidence="5 8" id="KW-1133">Transmembrane helix</keyword>
<comment type="similarity">
    <text evidence="2 7">Belongs to the MIP/aquaporin (TC 1.A.8) family.</text>
</comment>
<dbReference type="GO" id="GO:0016324">
    <property type="term" value="C:apical plasma membrane"/>
    <property type="evidence" value="ECO:0007669"/>
    <property type="project" value="TreeGrafter"/>
</dbReference>
<protein>
    <recommendedName>
        <fullName evidence="11">Aquaporin-5</fullName>
    </recommendedName>
</protein>
<dbReference type="OMA" id="RWNSECA"/>
<keyword evidence="3 7" id="KW-0813">Transport</keyword>
<evidence type="ECO:0000313" key="9">
    <source>
        <dbReference type="Ensembl" id="ENSSMRP00000010925.1"/>
    </source>
</evidence>
<feature type="transmembrane region" description="Helical" evidence="8">
    <location>
        <begin position="208"/>
        <end position="232"/>
    </location>
</feature>
<dbReference type="NCBIfam" id="TIGR00861">
    <property type="entry name" value="MIP"/>
    <property type="match status" value="1"/>
</dbReference>
<keyword evidence="4 7" id="KW-0812">Transmembrane</keyword>
<reference evidence="9" key="2">
    <citation type="submission" date="2025-09" db="UniProtKB">
        <authorList>
            <consortium name="Ensembl"/>
        </authorList>
    </citation>
    <scope>IDENTIFICATION</scope>
</reference>
<dbReference type="Gene3D" id="1.20.1080.10">
    <property type="entry name" value="Glycerol uptake facilitator protein"/>
    <property type="match status" value="1"/>
</dbReference>
<dbReference type="InterPro" id="IPR023271">
    <property type="entry name" value="Aquaporin-like"/>
</dbReference>
<feature type="transmembrane region" description="Helical" evidence="8">
    <location>
        <begin position="94"/>
        <end position="116"/>
    </location>
</feature>
<reference evidence="9" key="1">
    <citation type="submission" date="2025-08" db="UniProtKB">
        <authorList>
            <consortium name="Ensembl"/>
        </authorList>
    </citation>
    <scope>IDENTIFICATION</scope>
</reference>
<feature type="transmembrane region" description="Helical" evidence="8">
    <location>
        <begin position="21"/>
        <end position="42"/>
    </location>
</feature>
<dbReference type="InterPro" id="IPR000425">
    <property type="entry name" value="MIP"/>
</dbReference>
<evidence type="ECO:0000256" key="5">
    <source>
        <dbReference type="ARBA" id="ARBA00022989"/>
    </source>
</evidence>
<dbReference type="PRINTS" id="PR00783">
    <property type="entry name" value="MINTRINSICP"/>
</dbReference>
<dbReference type="AlphaFoldDB" id="A0A8D0BPE4"/>
<sequence>MAAAAAQRQQEFFTVQFARAVVCEFVATVIFIFVALGATLKWPSERPSVLQISLAFGLTIATLVRAFGHISGTHVNPAVSIAYFVGNQISVIRLIFYVILQLLGAIAGAGIVYMVTPRKVSRTFALNDLTFDVSPGEALTVEIILTFSVMMCIFSATDKRRTDSRDNSALSIGLAVAMAHLNGIYYTGCSLNPARSFGPAVIMGTFSTAHWVFWLGPITGACLASVAYNYLLYPHKLTMEERLAILQGLIIPETEWRNTPENNSDRNWT</sequence>
<comment type="subcellular location">
    <subcellularLocation>
        <location evidence="1">Membrane</location>
        <topology evidence="1">Multi-pass membrane protein</topology>
    </subcellularLocation>
</comment>
<evidence type="ECO:0000256" key="4">
    <source>
        <dbReference type="ARBA" id="ARBA00022692"/>
    </source>
</evidence>
<dbReference type="CDD" id="cd00333">
    <property type="entry name" value="MIP"/>
    <property type="match status" value="1"/>
</dbReference>
<evidence type="ECO:0008006" key="11">
    <source>
        <dbReference type="Google" id="ProtNLM"/>
    </source>
</evidence>
<dbReference type="GO" id="GO:0015670">
    <property type="term" value="P:carbon dioxide transport"/>
    <property type="evidence" value="ECO:0007669"/>
    <property type="project" value="TreeGrafter"/>
</dbReference>
<evidence type="ECO:0000256" key="2">
    <source>
        <dbReference type="ARBA" id="ARBA00006175"/>
    </source>
</evidence>
<feature type="transmembrane region" description="Helical" evidence="8">
    <location>
        <begin position="169"/>
        <end position="188"/>
    </location>
</feature>
<evidence type="ECO:0000256" key="6">
    <source>
        <dbReference type="ARBA" id="ARBA00023136"/>
    </source>
</evidence>
<evidence type="ECO:0000313" key="10">
    <source>
        <dbReference type="Proteomes" id="UP000694421"/>
    </source>
</evidence>
<evidence type="ECO:0000256" key="8">
    <source>
        <dbReference type="SAM" id="Phobius"/>
    </source>
</evidence>
<dbReference type="GeneTree" id="ENSGT00940000161557"/>
<dbReference type="InterPro" id="IPR034294">
    <property type="entry name" value="Aquaporin_transptr"/>
</dbReference>
<dbReference type="Pfam" id="PF00230">
    <property type="entry name" value="MIP"/>
    <property type="match status" value="1"/>
</dbReference>
<dbReference type="SUPFAM" id="SSF81338">
    <property type="entry name" value="Aquaporin-like"/>
    <property type="match status" value="1"/>
</dbReference>
<keyword evidence="6 8" id="KW-0472">Membrane</keyword>
<dbReference type="GO" id="GO:0015250">
    <property type="term" value="F:water channel activity"/>
    <property type="evidence" value="ECO:0007669"/>
    <property type="project" value="TreeGrafter"/>
</dbReference>
<feature type="transmembrane region" description="Helical" evidence="8">
    <location>
        <begin position="48"/>
        <end position="67"/>
    </location>
</feature>
<evidence type="ECO:0000256" key="7">
    <source>
        <dbReference type="RuleBase" id="RU000477"/>
    </source>
</evidence>
<dbReference type="Proteomes" id="UP000694421">
    <property type="component" value="Unplaced"/>
</dbReference>
<feature type="transmembrane region" description="Helical" evidence="8">
    <location>
        <begin position="136"/>
        <end position="157"/>
    </location>
</feature>
<accession>A0A8D0BPE4</accession>
<dbReference type="PANTHER" id="PTHR19139">
    <property type="entry name" value="AQUAPORIN TRANSPORTER"/>
    <property type="match status" value="1"/>
</dbReference>
<keyword evidence="10" id="KW-1185">Reference proteome</keyword>
<dbReference type="PROSITE" id="PS00221">
    <property type="entry name" value="MIP"/>
    <property type="match status" value="1"/>
</dbReference>
<dbReference type="Ensembl" id="ENSSMRT00000012731.1">
    <property type="protein sequence ID" value="ENSSMRP00000010925.1"/>
    <property type="gene ID" value="ENSSMRG00000008625.1"/>
</dbReference>
<organism evidence="9 10">
    <name type="scientific">Salvator merianae</name>
    <name type="common">Argentine black and white tegu</name>
    <name type="synonym">Tupinambis merianae</name>
    <dbReference type="NCBI Taxonomy" id="96440"/>
    <lineage>
        <taxon>Eukaryota</taxon>
        <taxon>Metazoa</taxon>
        <taxon>Chordata</taxon>
        <taxon>Craniata</taxon>
        <taxon>Vertebrata</taxon>
        <taxon>Euteleostomi</taxon>
        <taxon>Lepidosauria</taxon>
        <taxon>Squamata</taxon>
        <taxon>Bifurcata</taxon>
        <taxon>Unidentata</taxon>
        <taxon>Episquamata</taxon>
        <taxon>Laterata</taxon>
        <taxon>Teiioidea</taxon>
        <taxon>Teiidae</taxon>
        <taxon>Salvator</taxon>
    </lineage>
</organism>
<evidence type="ECO:0000256" key="3">
    <source>
        <dbReference type="ARBA" id="ARBA00022448"/>
    </source>
</evidence>